<evidence type="ECO:0000256" key="4">
    <source>
        <dbReference type="ARBA" id="ARBA00022833"/>
    </source>
</evidence>
<dbReference type="InterPro" id="IPR029035">
    <property type="entry name" value="DHS-like_NAD/FAD-binding_dom"/>
</dbReference>
<comment type="caution">
    <text evidence="9">The sequence shown here is derived from an EMBL/GenBank/DDBJ whole genome shotgun (WGS) entry which is preliminary data.</text>
</comment>
<protein>
    <recommendedName>
        <fullName evidence="8">Deacetylase sirtuin-type domain-containing protein</fullName>
    </recommendedName>
</protein>
<dbReference type="InterPro" id="IPR026591">
    <property type="entry name" value="Sirtuin_cat_small_dom_sf"/>
</dbReference>
<evidence type="ECO:0000256" key="3">
    <source>
        <dbReference type="ARBA" id="ARBA00022723"/>
    </source>
</evidence>
<dbReference type="GO" id="GO:0046872">
    <property type="term" value="F:metal ion binding"/>
    <property type="evidence" value="ECO:0007669"/>
    <property type="project" value="UniProtKB-KW"/>
</dbReference>
<name>A0A5N6L6P8_9ROSI</name>
<dbReference type="InterPro" id="IPR050134">
    <property type="entry name" value="NAD-dep_sirtuin_deacylases"/>
</dbReference>
<evidence type="ECO:0000259" key="8">
    <source>
        <dbReference type="PROSITE" id="PS50305"/>
    </source>
</evidence>
<keyword evidence="2" id="KW-0808">Transferase</keyword>
<evidence type="ECO:0000256" key="2">
    <source>
        <dbReference type="ARBA" id="ARBA00022679"/>
    </source>
</evidence>
<gene>
    <name evidence="9" type="ORF">FH972_026503</name>
</gene>
<dbReference type="OrthoDB" id="1937236at2759"/>
<dbReference type="InterPro" id="IPR026590">
    <property type="entry name" value="Ssirtuin_cat_dom"/>
</dbReference>
<keyword evidence="5" id="KW-0520">NAD</keyword>
<evidence type="ECO:0000256" key="6">
    <source>
        <dbReference type="PROSITE-ProRule" id="PRU00236"/>
    </source>
</evidence>
<evidence type="ECO:0000256" key="1">
    <source>
        <dbReference type="ARBA" id="ARBA00001947"/>
    </source>
</evidence>
<dbReference type="Pfam" id="PF02146">
    <property type="entry name" value="SIR2"/>
    <property type="match status" value="1"/>
</dbReference>
<comment type="caution">
    <text evidence="6">Lacks conserved residue(s) required for the propagation of feature annotation.</text>
</comment>
<dbReference type="EMBL" id="VIBQ01000098">
    <property type="protein sequence ID" value="KAB8748952.1"/>
    <property type="molecule type" value="Genomic_DNA"/>
</dbReference>
<evidence type="ECO:0000313" key="9">
    <source>
        <dbReference type="EMBL" id="KAB8748952.1"/>
    </source>
</evidence>
<feature type="domain" description="Deacetylase sirtuin-type" evidence="8">
    <location>
        <begin position="171"/>
        <end position="432"/>
    </location>
</feature>
<keyword evidence="4" id="KW-0862">Zinc</keyword>
<keyword evidence="3" id="KW-0479">Metal-binding</keyword>
<dbReference type="Gene3D" id="3.40.50.1220">
    <property type="entry name" value="TPP-binding domain"/>
    <property type="match status" value="1"/>
</dbReference>
<keyword evidence="10" id="KW-1185">Reference proteome</keyword>
<dbReference type="SUPFAM" id="SSF52467">
    <property type="entry name" value="DHS-like NAD/FAD-binding domain"/>
    <property type="match status" value="1"/>
</dbReference>
<dbReference type="AlphaFoldDB" id="A0A5N6L6P8"/>
<comment type="cofactor">
    <cofactor evidence="1">
        <name>Zn(2+)</name>
        <dbReference type="ChEBI" id="CHEBI:29105"/>
    </cofactor>
</comment>
<dbReference type="Proteomes" id="UP000327013">
    <property type="component" value="Unassembled WGS sequence"/>
</dbReference>
<evidence type="ECO:0000256" key="7">
    <source>
        <dbReference type="SAM" id="MobiDB-lite"/>
    </source>
</evidence>
<accession>A0A5N6L6P8</accession>
<sequence>MPPYIVPVDAQDPEPLPIHSHVAVNRAEDLEGIMPGDFSDDSEDDELDFDDDDDLLVDYLNAAEEEDPPQLLSGSACESPCSYPFISIVDPKLASADICTVDEAKALRRRLRVIGPSEFVRETITSERYTARKLITAFGIRPPPFYEGRPDEGYYRLLGILITRECATRKKLPQYNTVDDAATLLRERKNIVVITGAGISTNLGVPDFRSTKTGFYAKMREEHGFERPEEIFDIERFEEDPSIFFRYSAETLPAPGKSTPTHAFIKLLDTREQLLTNYTQNIDNVEGNVGIAPTKLIQCHGSWATFTCRKCGAVERGEQFYELVTRHEIPRCKYDIPEAGIMKPDITFFGEKLPDTFFDRFKLHDRDRVDLVVVIGTSMMVAPVSEIPMALAEEVPHIYISRAPVKHLEFDITLLGDCDVVTAELARRAGWDLKHPMLEGKEREVEVECVDQELAIWKMNRVGEQEEETETVIAQASSTEGVPDRSVVEHGSEVRANEVKAPEGGKDGRDSRVEVNMCAS</sequence>
<reference evidence="9 10" key="1">
    <citation type="submission" date="2019-06" db="EMBL/GenBank/DDBJ databases">
        <title>A chromosomal-level reference genome of Carpinus fangiana (Coryloideae, Betulaceae).</title>
        <authorList>
            <person name="Yang X."/>
            <person name="Wang Z."/>
            <person name="Zhang L."/>
            <person name="Hao G."/>
            <person name="Liu J."/>
            <person name="Yang Y."/>
        </authorList>
    </citation>
    <scope>NUCLEOTIDE SEQUENCE [LARGE SCALE GENOMIC DNA]</scope>
    <source>
        <strain evidence="9">Cfa_2016G</strain>
        <tissue evidence="9">Leaf</tissue>
    </source>
</reference>
<dbReference type="Gene3D" id="3.30.1600.10">
    <property type="entry name" value="SIR2/SIRT2 'Small Domain"/>
    <property type="match status" value="1"/>
</dbReference>
<organism evidence="9 10">
    <name type="scientific">Carpinus fangiana</name>
    <dbReference type="NCBI Taxonomy" id="176857"/>
    <lineage>
        <taxon>Eukaryota</taxon>
        <taxon>Viridiplantae</taxon>
        <taxon>Streptophyta</taxon>
        <taxon>Embryophyta</taxon>
        <taxon>Tracheophyta</taxon>
        <taxon>Spermatophyta</taxon>
        <taxon>Magnoliopsida</taxon>
        <taxon>eudicotyledons</taxon>
        <taxon>Gunneridae</taxon>
        <taxon>Pentapetalae</taxon>
        <taxon>rosids</taxon>
        <taxon>fabids</taxon>
        <taxon>Fagales</taxon>
        <taxon>Betulaceae</taxon>
        <taxon>Carpinus</taxon>
    </lineage>
</organism>
<evidence type="ECO:0000256" key="5">
    <source>
        <dbReference type="ARBA" id="ARBA00023027"/>
    </source>
</evidence>
<dbReference type="GO" id="GO:0070403">
    <property type="term" value="F:NAD+ binding"/>
    <property type="evidence" value="ECO:0007669"/>
    <property type="project" value="InterPro"/>
</dbReference>
<dbReference type="InterPro" id="IPR003000">
    <property type="entry name" value="Sirtuin"/>
</dbReference>
<feature type="region of interest" description="Disordered" evidence="7">
    <location>
        <begin position="477"/>
        <end position="520"/>
    </location>
</feature>
<dbReference type="GO" id="GO:0005634">
    <property type="term" value="C:nucleus"/>
    <property type="evidence" value="ECO:0007669"/>
    <property type="project" value="TreeGrafter"/>
</dbReference>
<dbReference type="PANTHER" id="PTHR11085">
    <property type="entry name" value="NAD-DEPENDENT PROTEIN DEACYLASE SIRTUIN-5, MITOCHONDRIAL-RELATED"/>
    <property type="match status" value="1"/>
</dbReference>
<evidence type="ECO:0000313" key="10">
    <source>
        <dbReference type="Proteomes" id="UP000327013"/>
    </source>
</evidence>
<feature type="compositionally biased region" description="Basic and acidic residues" evidence="7">
    <location>
        <begin position="482"/>
        <end position="513"/>
    </location>
</feature>
<dbReference type="GO" id="GO:0046970">
    <property type="term" value="F:histone H4K16 deacetylase activity, NAD-dependent"/>
    <property type="evidence" value="ECO:0007669"/>
    <property type="project" value="TreeGrafter"/>
</dbReference>
<dbReference type="PANTHER" id="PTHR11085:SF9">
    <property type="entry name" value="NAD-DEPENDENT PROTEIN DEACETYLASE SIRTUIN-1"/>
    <property type="match status" value="1"/>
</dbReference>
<dbReference type="PROSITE" id="PS50305">
    <property type="entry name" value="SIRTUIN"/>
    <property type="match status" value="1"/>
</dbReference>
<proteinExistence type="predicted"/>